<reference evidence="2" key="1">
    <citation type="journal article" date="2014" name="Int. J. Syst. Evol. Microbiol.">
        <title>Complete genome sequence of Corynebacterium casei LMG S-19264T (=DSM 44701T), isolated from a smear-ripened cheese.</title>
        <authorList>
            <consortium name="US DOE Joint Genome Institute (JGI-PGF)"/>
            <person name="Walter F."/>
            <person name="Albersmeier A."/>
            <person name="Kalinowski J."/>
            <person name="Ruckert C."/>
        </authorList>
    </citation>
    <scope>NUCLEOTIDE SEQUENCE</scope>
    <source>
        <strain evidence="2">JCM 4815</strain>
    </source>
</reference>
<reference evidence="2" key="2">
    <citation type="submission" date="2020-09" db="EMBL/GenBank/DDBJ databases">
        <authorList>
            <person name="Sun Q."/>
            <person name="Ohkuma M."/>
        </authorList>
    </citation>
    <scope>NUCLEOTIDE SEQUENCE</scope>
    <source>
        <strain evidence="2">JCM 4815</strain>
    </source>
</reference>
<dbReference type="EMBL" id="BMVW01000001">
    <property type="protein sequence ID" value="GGY90259.1"/>
    <property type="molecule type" value="Genomic_DNA"/>
</dbReference>
<evidence type="ECO:0000313" key="3">
    <source>
        <dbReference type="Proteomes" id="UP000622166"/>
    </source>
</evidence>
<keyword evidence="3" id="KW-1185">Reference proteome</keyword>
<comment type="caution">
    <text evidence="2">The sequence shown here is derived from an EMBL/GenBank/DDBJ whole genome shotgun (WGS) entry which is preliminary data.</text>
</comment>
<proteinExistence type="predicted"/>
<accession>A0A918P9E0</accession>
<feature type="region of interest" description="Disordered" evidence="1">
    <location>
        <begin position="33"/>
        <end position="66"/>
    </location>
</feature>
<feature type="compositionally biased region" description="Basic and acidic residues" evidence="1">
    <location>
        <begin position="57"/>
        <end position="66"/>
    </location>
</feature>
<evidence type="ECO:0000256" key="1">
    <source>
        <dbReference type="SAM" id="MobiDB-lite"/>
    </source>
</evidence>
<sequence length="79" mass="8649">MEYTSLITDSSPSPLRRYALGWSASPHERYVGESRSVGRSGCPIGQAGQWPAGRPGRATERPFPRGDRDRILFAVTNGT</sequence>
<dbReference type="Proteomes" id="UP000622166">
    <property type="component" value="Unassembled WGS sequence"/>
</dbReference>
<gene>
    <name evidence="2" type="ORF">GCM10010365_05820</name>
</gene>
<protein>
    <submittedName>
        <fullName evidence="2">Uncharacterized protein</fullName>
    </submittedName>
</protein>
<organism evidence="2 3">
    <name type="scientific">Streptomyces poonensis</name>
    <dbReference type="NCBI Taxonomy" id="68255"/>
    <lineage>
        <taxon>Bacteria</taxon>
        <taxon>Bacillati</taxon>
        <taxon>Actinomycetota</taxon>
        <taxon>Actinomycetes</taxon>
        <taxon>Kitasatosporales</taxon>
        <taxon>Streptomycetaceae</taxon>
        <taxon>Streptomyces</taxon>
    </lineage>
</organism>
<dbReference type="AlphaFoldDB" id="A0A918P9E0"/>
<evidence type="ECO:0000313" key="2">
    <source>
        <dbReference type="EMBL" id="GGY90259.1"/>
    </source>
</evidence>
<name>A0A918P9E0_9ACTN</name>